<proteinExistence type="predicted"/>
<sequence length="1433" mass="162209">MSSSSNNNDVGVDSKSEKYLERFESDEISEGNYPQNTNMNSDNSEKNRFDFFKKNEESKENQKNKKAVVNPLLANRSTQDKILEFLRIKKQLKISTEERFIYINQDLPNDMIDEKTNLPKTSYPRNKIRTTKYTPISFIPKNLIFQFTNIANSYFLLIIILGAFEIFGVSNPGFQAVPLVVIVCVTAIKDAFEDYSRANSDVELNNSKVHMLVGLHNPNVITDHVGPWRKFKKACTRGNRAVFRFLKKNVFRKDVSDTNIDSKPDNESILSNSTNFSNGDISLRRSVSTTRTRYGAKLSPFVPNTVVDPNIKPLMTSKFENRYWKDINVGDIIRIRENEESPADCIVLSTSDIEGNCHIETKNLDGETNLKSRSSLKCTMSLKHACDLERSKMMVNCEPPNPDLYKFKGILRYRAFADEQDSVGTDESEPVTNNNIILRGSSLRNTRWCMCLVISTGSETKIMLNSGITPTKKSRISQQLNLSVIINFCTLFVMCFVAGLVNGLFYDESDTSRVFFEYKAYASTPAANGVVSFFVALILYQTLVPISLYITIEIIKTLQAFFIYSDINMYYEKIDFPCTPKSWNISDDLGQIEYIFSDKTGTLTQNVMEFKKCTIGGKSYGLAFTEAHKGLLKRSGKNVAEEEEKMVELIKDDKEKMIQQLRTINNPDFDETKLTFISNEFVEDLLNNPNSSQAIDNERFMLALALCHTAITGKDNEGFPIFKAESPDEAALVAAANDIGITFKEKTRVGQVIKMFNSQKEDVYEILAVIPFNSSRKRMSIILRLPEDSPLLKNRNSNILLLSKGADNVIYERLSKSNNQSDLIGKTSSHLRDFANEGLRTLCVAEKELDSDEFNTWLEKYTAASNSIEESRDDDMERIAYEIEQGLTLLGGTAIEDNLQEGVPRSIELLAKAGIKLWVLTGDKIETAINIGFSCNLLDPEMRLLTITAEPFISATGEAEKNATDKDDESERVNLDDAVEIRDDLTPGEQITKYLKDIYNLDGSKEELKIAKKDHSTPSSNNAIVIDGVSLNEVLNDSVLTRKLLLLCKNSRSVICCRVSPAQKALIVRMVKDNLDVMTLAVGDGANDVAMIQAANIGVGIAGEEGRQAVMSSDYAVAQFRFLVRLLLVHGRWSYKRLAETIPCFFYKNIVFVFALFWFGIFSNFDGSYLYEYTYLMFFNLAFTSLPVICVGVLDQDVSDTVSLLTPELYISGILGEEWSQFKFIYYMLDGLYQSVISFFFPWIIFRGGVFANQEGLPVDHRFWVGVYVATISVVACNIYVLLLQKRWDYVSLIIYAFSILVIFFWTGIWSSSLGSLEFYKSASQCYGSVSFWAVFFIGVLVCILPRLCYEILNRLYRPRDIDIIREKADNGDYNMYPQGYDPTDMEEVRMYFNAESEEVAEGESPYGIETHTSTQSATSIHSRVDQLQRVSV</sequence>
<name>A0ACB5TEE3_CANBO</name>
<protein>
    <submittedName>
        <fullName evidence="1">Unnamed protein product</fullName>
    </submittedName>
</protein>
<comment type="caution">
    <text evidence="1">The sequence shown here is derived from an EMBL/GenBank/DDBJ whole genome shotgun (WGS) entry which is preliminary data.</text>
</comment>
<gene>
    <name evidence="1" type="ORF">Cboi01_000001200</name>
</gene>
<evidence type="ECO:0000313" key="2">
    <source>
        <dbReference type="Proteomes" id="UP001165101"/>
    </source>
</evidence>
<reference evidence="1" key="1">
    <citation type="submission" date="2023-04" db="EMBL/GenBank/DDBJ databases">
        <title>Candida boidinii NBRC 1967.</title>
        <authorList>
            <person name="Ichikawa N."/>
            <person name="Sato H."/>
            <person name="Tonouchi N."/>
        </authorList>
    </citation>
    <scope>NUCLEOTIDE SEQUENCE</scope>
    <source>
        <strain evidence="1">NBRC 1967</strain>
    </source>
</reference>
<keyword evidence="2" id="KW-1185">Reference proteome</keyword>
<evidence type="ECO:0000313" key="1">
    <source>
        <dbReference type="EMBL" id="GME86800.1"/>
    </source>
</evidence>
<organism evidence="1 2">
    <name type="scientific">Candida boidinii</name>
    <name type="common">Yeast</name>
    <dbReference type="NCBI Taxonomy" id="5477"/>
    <lineage>
        <taxon>Eukaryota</taxon>
        <taxon>Fungi</taxon>
        <taxon>Dikarya</taxon>
        <taxon>Ascomycota</taxon>
        <taxon>Saccharomycotina</taxon>
        <taxon>Pichiomycetes</taxon>
        <taxon>Pichiales</taxon>
        <taxon>Pichiaceae</taxon>
        <taxon>Ogataea</taxon>
        <taxon>Ogataea/Candida clade</taxon>
    </lineage>
</organism>
<accession>A0ACB5TEE3</accession>
<dbReference type="EMBL" id="BSXV01000003">
    <property type="protein sequence ID" value="GME86800.1"/>
    <property type="molecule type" value="Genomic_DNA"/>
</dbReference>
<dbReference type="Proteomes" id="UP001165101">
    <property type="component" value="Unassembled WGS sequence"/>
</dbReference>